<dbReference type="OrthoDB" id="9815750at2"/>
<feature type="domain" description="Histidine kinase" evidence="8">
    <location>
        <begin position="739"/>
        <end position="954"/>
    </location>
</feature>
<dbReference type="InterPro" id="IPR035965">
    <property type="entry name" value="PAS-like_dom_sf"/>
</dbReference>
<feature type="domain" description="PAS" evidence="9">
    <location>
        <begin position="597"/>
        <end position="670"/>
    </location>
</feature>
<comment type="subcellular location">
    <subcellularLocation>
        <location evidence="2">Membrane</location>
    </subcellularLocation>
</comment>
<dbReference type="EMBL" id="CP002858">
    <property type="protein sequence ID" value="AEI15283.1"/>
    <property type="molecule type" value="Genomic_DNA"/>
</dbReference>
<dbReference type="PROSITE" id="PS50112">
    <property type="entry name" value="PAS"/>
    <property type="match status" value="3"/>
</dbReference>
<feature type="domain" description="HAMP" evidence="11">
    <location>
        <begin position="276"/>
        <end position="328"/>
    </location>
</feature>
<dbReference type="SUPFAM" id="SSF47384">
    <property type="entry name" value="Homodimeric domain of signal transducing histidine kinase"/>
    <property type="match status" value="1"/>
</dbReference>
<evidence type="ECO:0000256" key="5">
    <source>
        <dbReference type="ARBA" id="ARBA00022679"/>
    </source>
</evidence>
<dbReference type="PANTHER" id="PTHR43065">
    <property type="entry name" value="SENSOR HISTIDINE KINASE"/>
    <property type="match status" value="1"/>
</dbReference>
<keyword evidence="7" id="KW-0812">Transmembrane</keyword>
<dbReference type="InterPro" id="IPR004358">
    <property type="entry name" value="Sig_transdc_His_kin-like_C"/>
</dbReference>
<evidence type="ECO:0000259" key="10">
    <source>
        <dbReference type="PROSITE" id="PS50113"/>
    </source>
</evidence>
<dbReference type="InterPro" id="IPR003660">
    <property type="entry name" value="HAMP_dom"/>
</dbReference>
<dbReference type="SUPFAM" id="SSF55785">
    <property type="entry name" value="PYP-like sensor domain (PAS domain)"/>
    <property type="match status" value="3"/>
</dbReference>
<dbReference type="HOGENOM" id="CLU_308990_0_0_0"/>
<evidence type="ECO:0000256" key="3">
    <source>
        <dbReference type="ARBA" id="ARBA00012438"/>
    </source>
</evidence>
<dbReference type="Gene3D" id="3.30.565.10">
    <property type="entry name" value="Histidine kinase-like ATPase, C-terminal domain"/>
    <property type="match status" value="1"/>
</dbReference>
<dbReference type="GO" id="GO:0000155">
    <property type="term" value="F:phosphorelay sensor kinase activity"/>
    <property type="evidence" value="ECO:0007669"/>
    <property type="project" value="InterPro"/>
</dbReference>
<reference evidence="12 13" key="1">
    <citation type="journal article" date="2011" name="Stand. Genomic Sci.">
        <title>Genome sequence of the moderately thermophilic halophile Flexistipes sinusarabici strain (MAS10).</title>
        <authorList>
            <person name="Lapidus A."/>
            <person name="Chertkov O."/>
            <person name="Nolan M."/>
            <person name="Lucas S."/>
            <person name="Hammon N."/>
            <person name="Deshpande S."/>
            <person name="Cheng J.F."/>
            <person name="Tapia R."/>
            <person name="Han C."/>
            <person name="Goodwin L."/>
            <person name="Pitluck S."/>
            <person name="Liolios K."/>
            <person name="Pagani I."/>
            <person name="Ivanova N."/>
            <person name="Huntemann M."/>
            <person name="Mavromatis K."/>
            <person name="Mikhailova N."/>
            <person name="Pati A."/>
            <person name="Chen A."/>
            <person name="Palaniappan K."/>
            <person name="Land M."/>
            <person name="Hauser L."/>
            <person name="Brambilla E.M."/>
            <person name="Rohde M."/>
            <person name="Abt B."/>
            <person name="Spring S."/>
            <person name="Goker M."/>
            <person name="Bristow J."/>
            <person name="Eisen J.A."/>
            <person name="Markowitz V."/>
            <person name="Hugenholtz P."/>
            <person name="Kyrpides N.C."/>
            <person name="Klenk H.P."/>
            <person name="Woyke T."/>
        </authorList>
    </citation>
    <scope>NUCLEOTIDE SEQUENCE [LARGE SCALE GENOMIC DNA]</scope>
    <source>
        <strain evidence="13">DSM 4947 / MAS 10</strain>
    </source>
</reference>
<dbReference type="Gene3D" id="6.10.340.10">
    <property type="match status" value="1"/>
</dbReference>
<keyword evidence="5" id="KW-0808">Transferase</keyword>
<gene>
    <name evidence="12" type="ordered locus">Flexsi_1634</name>
</gene>
<dbReference type="Proteomes" id="UP000006621">
    <property type="component" value="Chromosome"/>
</dbReference>
<dbReference type="Pfam" id="PF08448">
    <property type="entry name" value="PAS_4"/>
    <property type="match status" value="1"/>
</dbReference>
<dbReference type="GO" id="GO:0016020">
    <property type="term" value="C:membrane"/>
    <property type="evidence" value="ECO:0007669"/>
    <property type="project" value="UniProtKB-SubCell"/>
</dbReference>
<evidence type="ECO:0000259" key="8">
    <source>
        <dbReference type="PROSITE" id="PS50109"/>
    </source>
</evidence>
<keyword evidence="4" id="KW-0597">Phosphoprotein</keyword>
<dbReference type="KEGG" id="fsi:Flexsi_1634"/>
<feature type="domain" description="PAC" evidence="10">
    <location>
        <begin position="544"/>
        <end position="596"/>
    </location>
</feature>
<evidence type="ECO:0000256" key="4">
    <source>
        <dbReference type="ARBA" id="ARBA00022553"/>
    </source>
</evidence>
<dbReference type="eggNOG" id="COG5000">
    <property type="taxonomic scope" value="Bacteria"/>
</dbReference>
<keyword evidence="13" id="KW-1185">Reference proteome</keyword>
<dbReference type="SMART" id="SM00091">
    <property type="entry name" value="PAS"/>
    <property type="match status" value="3"/>
</dbReference>
<feature type="transmembrane region" description="Helical" evidence="7">
    <location>
        <begin position="253"/>
        <end position="274"/>
    </location>
</feature>
<keyword evidence="6 12" id="KW-0418">Kinase</keyword>
<dbReference type="eggNOG" id="COG4191">
    <property type="taxonomic scope" value="Bacteria"/>
</dbReference>
<dbReference type="STRING" id="717231.Flexsi_1634"/>
<dbReference type="Gene3D" id="3.30.450.20">
    <property type="entry name" value="PAS domain"/>
    <property type="match status" value="3"/>
</dbReference>
<dbReference type="InterPro" id="IPR005467">
    <property type="entry name" value="His_kinase_dom"/>
</dbReference>
<dbReference type="SUPFAM" id="SSF55874">
    <property type="entry name" value="ATPase domain of HSP90 chaperone/DNA topoisomerase II/histidine kinase"/>
    <property type="match status" value="1"/>
</dbReference>
<comment type="catalytic activity">
    <reaction evidence="1">
        <text>ATP + protein L-histidine = ADP + protein N-phospho-L-histidine.</text>
        <dbReference type="EC" id="2.7.13.3"/>
    </reaction>
</comment>
<dbReference type="AlphaFoldDB" id="F8E981"/>
<sequence>MSRLFVDILKKFFLITTVPLLLLFLLYFFNMRSFYLNNIEENISKDISTQKESIKSKLESIRKMARLALYLNGQGSDDGFSHLKGLFYQFSEFYEMVVYTDSGDILFGLNKYYIFQPENFSINESPEMFYKNGDYYMMQRIELANSNLNLGYTISARKFFLKFAMKVPEDYNFIVLNRKNKLMFHSNFPLTKTEQIHVKNLVEELEKNKKAGNEYTFYQENSVAKIFNFSGYPFKIGIEVDNKVIFGKFSSDILNFGLMLLILIVAEIIATYVMTKRLLKPINTINKMSANMESGDTGLDILNIPKNELGDLMVNVHSAADRIKNLLKEKDVQHKEILSLYNENRRQLEKLDNLLNSVVDGVYVVNSELKVTYINDSELAFLGMKREDVVGQNCYGILFGRQSPCRFCPLVENHIIDKTAINDITMAELGRQDDEREYVNIYFVPFGDDEYIVSIHDITEIKKAFNEIAEKESLLSNIFDSSEDMIFFKDLNGVYVKTNEAFDSIFGLMKDYAMGKTDYEIFDGSMAKEFIDFDKEVINSGSSIKKEESFISSRGSPVYLETFKTVVKGDSGEMLGVLGMGRDITERKNLEKELSREKDKLLITLRSIGDGVIVTDYNQNVEMLNDVAVELTGYSEREAKGRHIKDIFHIISEKTGEEIENPVEKCMETKSICQLENHTLLINKDEYPVVIADSAAPIIYDNLVIGAVLVFRDETEKRQIQSEMIKKQKLESVGVLAGGIAHDFNNILTAMSTYNTLLDMSISEEDKEKKYVKNMSKLISRAEFLSNRLLTFAKGGTPVKQATDVYSIIKETIDFVLAGTEIDYVINESEDLWKAEADPNQIAQVFHNILINARHAIDSEGLIKVNLENKIIEKDTAVLQKGKYVLISIEDNGKGISKEHLERIFEPFYTSKSDGSGLGLSIAYSVVKNHDGHIYVESEEGKGTIFYIYLKASG</sequence>
<evidence type="ECO:0000259" key="9">
    <source>
        <dbReference type="PROSITE" id="PS50112"/>
    </source>
</evidence>
<dbReference type="SMART" id="SM00388">
    <property type="entry name" value="HisKA"/>
    <property type="match status" value="1"/>
</dbReference>
<name>F8E981_FLESM</name>
<dbReference type="NCBIfam" id="TIGR00229">
    <property type="entry name" value="sensory_box"/>
    <property type="match status" value="2"/>
</dbReference>
<evidence type="ECO:0000313" key="13">
    <source>
        <dbReference type="Proteomes" id="UP000006621"/>
    </source>
</evidence>
<dbReference type="Pfam" id="PF00512">
    <property type="entry name" value="HisKA"/>
    <property type="match status" value="1"/>
</dbReference>
<protein>
    <recommendedName>
        <fullName evidence="3">histidine kinase</fullName>
        <ecNumber evidence="3">2.7.13.3</ecNumber>
    </recommendedName>
</protein>
<dbReference type="SMART" id="SM00387">
    <property type="entry name" value="HATPase_c"/>
    <property type="match status" value="1"/>
</dbReference>
<keyword evidence="7" id="KW-1133">Transmembrane helix</keyword>
<dbReference type="Pfam" id="PF02518">
    <property type="entry name" value="HATPase_c"/>
    <property type="match status" value="1"/>
</dbReference>
<dbReference type="InterPro" id="IPR003661">
    <property type="entry name" value="HisK_dim/P_dom"/>
</dbReference>
<dbReference type="PANTHER" id="PTHR43065:SF42">
    <property type="entry name" value="TWO-COMPONENT SENSOR PPRA"/>
    <property type="match status" value="1"/>
</dbReference>
<dbReference type="Pfam" id="PF13426">
    <property type="entry name" value="PAS_9"/>
    <property type="match status" value="2"/>
</dbReference>
<dbReference type="InterPro" id="IPR000014">
    <property type="entry name" value="PAS"/>
</dbReference>
<accession>F8E981</accession>
<dbReference type="InterPro" id="IPR036097">
    <property type="entry name" value="HisK_dim/P_sf"/>
</dbReference>
<dbReference type="InterPro" id="IPR013656">
    <property type="entry name" value="PAS_4"/>
</dbReference>
<dbReference type="PROSITE" id="PS50885">
    <property type="entry name" value="HAMP"/>
    <property type="match status" value="1"/>
</dbReference>
<dbReference type="InterPro" id="IPR000700">
    <property type="entry name" value="PAS-assoc_C"/>
</dbReference>
<organism evidence="12 13">
    <name type="scientific">Flexistipes sinusarabici (strain ATCC 49648 / DSM 4947 / MAS 10)</name>
    <dbReference type="NCBI Taxonomy" id="717231"/>
    <lineage>
        <taxon>Bacteria</taxon>
        <taxon>Pseudomonadati</taxon>
        <taxon>Deferribacterota</taxon>
        <taxon>Deferribacteres</taxon>
        <taxon>Deferribacterales</taxon>
        <taxon>Flexistipitaceae</taxon>
        <taxon>Flexistipes</taxon>
    </lineage>
</organism>
<dbReference type="CDD" id="cd00082">
    <property type="entry name" value="HisKA"/>
    <property type="match status" value="1"/>
</dbReference>
<proteinExistence type="predicted"/>
<evidence type="ECO:0000256" key="7">
    <source>
        <dbReference type="SAM" id="Phobius"/>
    </source>
</evidence>
<dbReference type="Gene3D" id="1.10.287.130">
    <property type="match status" value="1"/>
</dbReference>
<feature type="domain" description="PAS" evidence="9">
    <location>
        <begin position="347"/>
        <end position="393"/>
    </location>
</feature>
<evidence type="ECO:0000259" key="11">
    <source>
        <dbReference type="PROSITE" id="PS50885"/>
    </source>
</evidence>
<dbReference type="EC" id="2.7.13.3" evidence="3"/>
<dbReference type="eggNOG" id="COG3829">
    <property type="taxonomic scope" value="Bacteria"/>
</dbReference>
<dbReference type="CDD" id="cd00130">
    <property type="entry name" value="PAS"/>
    <property type="match status" value="3"/>
</dbReference>
<feature type="domain" description="PAS" evidence="9">
    <location>
        <begin position="471"/>
        <end position="541"/>
    </location>
</feature>
<dbReference type="RefSeq" id="WP_013886760.1">
    <property type="nucleotide sequence ID" value="NC_015672.1"/>
</dbReference>
<dbReference type="PRINTS" id="PR00344">
    <property type="entry name" value="BCTRLSENSOR"/>
</dbReference>
<keyword evidence="7" id="KW-0472">Membrane</keyword>
<evidence type="ECO:0000313" key="12">
    <source>
        <dbReference type="EMBL" id="AEI15283.1"/>
    </source>
</evidence>
<evidence type="ECO:0000256" key="1">
    <source>
        <dbReference type="ARBA" id="ARBA00000085"/>
    </source>
</evidence>
<dbReference type="PROSITE" id="PS50109">
    <property type="entry name" value="HIS_KIN"/>
    <property type="match status" value="1"/>
</dbReference>
<reference evidence="13" key="2">
    <citation type="submission" date="2011-06" db="EMBL/GenBank/DDBJ databases">
        <title>The complete genome of Flexistipes sinusarabici DSM 4947.</title>
        <authorList>
            <person name="Lucas S."/>
            <person name="Han J."/>
            <person name="Lapidus A."/>
            <person name="Bruce D."/>
            <person name="Goodwin L."/>
            <person name="Pitluck S."/>
            <person name="Peters L."/>
            <person name="Kyrpides N."/>
            <person name="Mavromatis K."/>
            <person name="Ivanova N."/>
            <person name="Mikhailova N."/>
            <person name="Chertkov O."/>
            <person name="Detter J.C."/>
            <person name="Tapia R."/>
            <person name="Han C."/>
            <person name="Land M."/>
            <person name="Hauser L."/>
            <person name="Markowitz V."/>
            <person name="Cheng J.-F."/>
            <person name="Hugenholtz P."/>
            <person name="Woyke T."/>
            <person name="Wu D."/>
            <person name="Spring S."/>
            <person name="Schroeder M."/>
            <person name="Brambilla E."/>
            <person name="Klenk H.-P."/>
            <person name="Eisen J.A."/>
        </authorList>
    </citation>
    <scope>NUCLEOTIDE SEQUENCE [LARGE SCALE GENOMIC DNA]</scope>
    <source>
        <strain evidence="13">DSM 4947 / MAS 10</strain>
    </source>
</reference>
<dbReference type="InterPro" id="IPR036890">
    <property type="entry name" value="HATPase_C_sf"/>
</dbReference>
<dbReference type="InterPro" id="IPR003594">
    <property type="entry name" value="HATPase_dom"/>
</dbReference>
<dbReference type="PROSITE" id="PS50113">
    <property type="entry name" value="PAC"/>
    <property type="match status" value="1"/>
</dbReference>
<evidence type="ECO:0000256" key="6">
    <source>
        <dbReference type="ARBA" id="ARBA00022777"/>
    </source>
</evidence>
<feature type="transmembrane region" description="Helical" evidence="7">
    <location>
        <begin position="12"/>
        <end position="29"/>
    </location>
</feature>
<evidence type="ECO:0000256" key="2">
    <source>
        <dbReference type="ARBA" id="ARBA00004370"/>
    </source>
</evidence>